<dbReference type="CDD" id="cd01629">
    <property type="entry name" value="HAD_EP"/>
    <property type="match status" value="1"/>
</dbReference>
<keyword evidence="6" id="KW-1185">Reference proteome</keyword>
<comment type="catalytic activity">
    <reaction evidence="4">
        <text>5-methylsulfanyl-2,3-dioxopentyl phosphate + H2O = 1,2-dihydroxy-5-(methylsulfanyl)pent-1-en-3-one + phosphate</text>
        <dbReference type="Rhea" id="RHEA:21700"/>
        <dbReference type="ChEBI" id="CHEBI:15377"/>
        <dbReference type="ChEBI" id="CHEBI:43474"/>
        <dbReference type="ChEBI" id="CHEBI:49252"/>
        <dbReference type="ChEBI" id="CHEBI:58828"/>
        <dbReference type="EC" id="3.1.3.77"/>
    </reaction>
</comment>
<dbReference type="Pfam" id="PF00702">
    <property type="entry name" value="Hydrolase"/>
    <property type="match status" value="1"/>
</dbReference>
<gene>
    <name evidence="4 5" type="primary">mtnC</name>
    <name evidence="5" type="ORF">PDM29_16085</name>
</gene>
<evidence type="ECO:0000313" key="5">
    <source>
        <dbReference type="EMBL" id="WNH51848.1"/>
    </source>
</evidence>
<reference evidence="5 6" key="1">
    <citation type="submission" date="2022-12" db="EMBL/GenBank/DDBJ databases">
        <title>Two new species, Stenotrophomonas aracearum and Stenotrophomonas oahuensis, isolated from Anthurium (Araceae family) in Hawaii.</title>
        <authorList>
            <person name="Chunag S.C."/>
            <person name="Dobhal S."/>
            <person name="Alvarez A."/>
            <person name="Arif M."/>
        </authorList>
    </citation>
    <scope>NUCLEOTIDE SEQUENCE [LARGE SCALE GENOMIC DNA]</scope>
    <source>
        <strain evidence="5 6">A5586</strain>
    </source>
</reference>
<dbReference type="PANTHER" id="PTHR20371:SF1">
    <property type="entry name" value="ENOLASE-PHOSPHATASE E1"/>
    <property type="match status" value="1"/>
</dbReference>
<dbReference type="Proteomes" id="UP001302072">
    <property type="component" value="Chromosome"/>
</dbReference>
<dbReference type="NCBIfam" id="TIGR01549">
    <property type="entry name" value="HAD-SF-IA-v1"/>
    <property type="match status" value="1"/>
</dbReference>
<dbReference type="NCBIfam" id="TIGR01691">
    <property type="entry name" value="enolase-ppase"/>
    <property type="match status" value="1"/>
</dbReference>
<comment type="subunit">
    <text evidence="4">Monomer.</text>
</comment>
<dbReference type="Gene3D" id="3.40.50.1000">
    <property type="entry name" value="HAD superfamily/HAD-like"/>
    <property type="match status" value="1"/>
</dbReference>
<dbReference type="Gene3D" id="1.10.720.60">
    <property type="match status" value="1"/>
</dbReference>
<proteinExistence type="inferred from homology"/>
<dbReference type="RefSeq" id="WP_311191067.1">
    <property type="nucleotide sequence ID" value="NZ_CP115541.1"/>
</dbReference>
<evidence type="ECO:0000256" key="2">
    <source>
        <dbReference type="ARBA" id="ARBA00022801"/>
    </source>
</evidence>
<accession>A0ABY9YNP5</accession>
<comment type="cofactor">
    <cofactor evidence="4">
        <name>Mg(2+)</name>
        <dbReference type="ChEBI" id="CHEBI:18420"/>
    </cofactor>
    <text evidence="4">Binds 1 Mg(2+) ion per subunit.</text>
</comment>
<dbReference type="SFLD" id="SFLDG01129">
    <property type="entry name" value="C1.5:_HAD__Beta-PGM__Phosphata"/>
    <property type="match status" value="1"/>
</dbReference>
<dbReference type="EMBL" id="CP115541">
    <property type="protein sequence ID" value="WNH51848.1"/>
    <property type="molecule type" value="Genomic_DNA"/>
</dbReference>
<dbReference type="HAMAP" id="MF_01681">
    <property type="entry name" value="Salvage_MtnC"/>
    <property type="match status" value="1"/>
</dbReference>
<dbReference type="SFLD" id="SFLDS00003">
    <property type="entry name" value="Haloacid_Dehalogenase"/>
    <property type="match status" value="1"/>
</dbReference>
<name>A0ABY9YNP5_9GAMM</name>
<evidence type="ECO:0000256" key="1">
    <source>
        <dbReference type="ARBA" id="ARBA00022605"/>
    </source>
</evidence>
<keyword evidence="1 4" id="KW-0028">Amino-acid biosynthesis</keyword>
<organism evidence="5 6">
    <name type="scientific">Stenotrophomonas oahuensis</name>
    <dbReference type="NCBI Taxonomy" id="3003271"/>
    <lineage>
        <taxon>Bacteria</taxon>
        <taxon>Pseudomonadati</taxon>
        <taxon>Pseudomonadota</taxon>
        <taxon>Gammaproteobacteria</taxon>
        <taxon>Lysobacterales</taxon>
        <taxon>Lysobacteraceae</taxon>
        <taxon>Stenotrophomonas</taxon>
    </lineage>
</organism>
<dbReference type="InterPro" id="IPR023943">
    <property type="entry name" value="Enolase-ppase_E1"/>
</dbReference>
<keyword evidence="3 4" id="KW-0486">Methionine biosynthesis</keyword>
<evidence type="ECO:0000256" key="3">
    <source>
        <dbReference type="ARBA" id="ARBA00023167"/>
    </source>
</evidence>
<comment type="function">
    <text evidence="4">Bifunctional enzyme that catalyzes the enolization of 2,3-diketo-5-methylthiopentyl-1-phosphate (DK-MTP-1-P) into the intermediate 2-hydroxy-3-keto-5-methylthiopentenyl-1-phosphate (HK-MTPenyl-1-P), which is then dephosphorylated to form the acireductone 1,2-dihydroxy-3-keto-5-methylthiopentene (DHK-MTPene).</text>
</comment>
<dbReference type="SUPFAM" id="SSF56784">
    <property type="entry name" value="HAD-like"/>
    <property type="match status" value="1"/>
</dbReference>
<dbReference type="InterPro" id="IPR023214">
    <property type="entry name" value="HAD_sf"/>
</dbReference>
<keyword evidence="2 4" id="KW-0378">Hydrolase</keyword>
<evidence type="ECO:0000313" key="6">
    <source>
        <dbReference type="Proteomes" id="UP001302072"/>
    </source>
</evidence>
<evidence type="ECO:0000256" key="4">
    <source>
        <dbReference type="HAMAP-Rule" id="MF_01681"/>
    </source>
</evidence>
<dbReference type="PANTHER" id="PTHR20371">
    <property type="entry name" value="ENOLASE-PHOSPHATASE E1"/>
    <property type="match status" value="1"/>
</dbReference>
<dbReference type="GO" id="GO:0043874">
    <property type="term" value="F:acireductone synthase activity"/>
    <property type="evidence" value="ECO:0007669"/>
    <property type="project" value="UniProtKB-EC"/>
</dbReference>
<keyword evidence="4" id="KW-0479">Metal-binding</keyword>
<dbReference type="EC" id="3.1.3.77" evidence="4"/>
<sequence length="233" mass="25653">MSQSPRVVLTDIEGTTSSISFVKNVLFPYARKALPAFVAAHGQEPEVRRWLDAVAAEIGGACQDALVVETLQGWIDQDRKHTALKALQGMIWKSGYERGDYQAHFYPEVAAVLKGWHAQGKALYVYSSGSVPAQKQFFGFSEAGDLTALVSGWFDTEIGGKREADSYRNIVQAIGVPAGEIVFLSDVVEELDAAREAGLQTRLLDRLQDYPLPRTGEATHGHDRVENFQQITL</sequence>
<dbReference type="InterPro" id="IPR036412">
    <property type="entry name" value="HAD-like_sf"/>
</dbReference>
<dbReference type="InterPro" id="IPR006439">
    <property type="entry name" value="HAD-SF_hydro_IA"/>
</dbReference>
<dbReference type="SFLD" id="SFLDG01133">
    <property type="entry name" value="C1.5.4:_Enolase-phosphatase_Li"/>
    <property type="match status" value="1"/>
</dbReference>
<protein>
    <recommendedName>
        <fullName evidence="4">Enolase-phosphatase E1</fullName>
        <ecNumber evidence="4">3.1.3.77</ecNumber>
    </recommendedName>
    <alternativeName>
        <fullName evidence="4">2,3-diketo-5-methylthio-1-phosphopentane phosphatase</fullName>
    </alternativeName>
</protein>
<comment type="pathway">
    <text evidence="4">Amino-acid biosynthesis; L-methionine biosynthesis via salvage pathway; L-methionine from S-methyl-5-thio-alpha-D-ribose 1-phosphate: step 4/6.</text>
</comment>
<keyword evidence="4" id="KW-0460">Magnesium</keyword>
<comment type="similarity">
    <text evidence="4">Belongs to the HAD-like hydrolase superfamily. MasA/MtnC family.</text>
</comment>
<dbReference type="SFLD" id="SFLDF00044">
    <property type="entry name" value="enolase-phosphatase"/>
    <property type="match status" value="1"/>
</dbReference>
<comment type="pathway">
    <text evidence="4">Amino-acid biosynthesis; L-methionine biosynthesis via salvage pathway; L-methionine from S-methyl-5-thio-alpha-D-ribose 1-phosphate: step 3/6.</text>
</comment>